<evidence type="ECO:0000256" key="6">
    <source>
        <dbReference type="ARBA" id="ARBA00022801"/>
    </source>
</evidence>
<comment type="subunit">
    <text evidence="10">Monomer. Associates with 30S ribosomal subunit, binds 16S rRNA.</text>
</comment>
<accession>A0A1G8I8G7</accession>
<evidence type="ECO:0000313" key="14">
    <source>
        <dbReference type="EMBL" id="SDI15137.1"/>
    </source>
</evidence>
<feature type="binding site" evidence="10">
    <location>
        <begin position="150"/>
        <end position="153"/>
    </location>
    <ligand>
        <name>GTP</name>
        <dbReference type="ChEBI" id="CHEBI:37565"/>
    </ligand>
</feature>
<keyword evidence="7 10" id="KW-0862">Zinc</keyword>
<dbReference type="PANTHER" id="PTHR32120">
    <property type="entry name" value="SMALL RIBOSOMAL SUBUNIT BIOGENESIS GTPASE RSGA"/>
    <property type="match status" value="1"/>
</dbReference>
<evidence type="ECO:0000256" key="5">
    <source>
        <dbReference type="ARBA" id="ARBA00022741"/>
    </source>
</evidence>
<dbReference type="InterPro" id="IPR004881">
    <property type="entry name" value="Ribosome_biogen_GTPase_RsgA"/>
</dbReference>
<dbReference type="InterPro" id="IPR030378">
    <property type="entry name" value="G_CP_dom"/>
</dbReference>
<feature type="binding site" evidence="10">
    <location>
        <position position="287"/>
    </location>
    <ligand>
        <name>Zn(2+)</name>
        <dbReference type="ChEBI" id="CHEBI:29105"/>
    </ligand>
</feature>
<keyword evidence="3 10" id="KW-0479">Metal-binding</keyword>
<evidence type="ECO:0000256" key="8">
    <source>
        <dbReference type="ARBA" id="ARBA00022884"/>
    </source>
</evidence>
<keyword evidence="5 10" id="KW-0547">Nucleotide-binding</keyword>
<evidence type="ECO:0000256" key="4">
    <source>
        <dbReference type="ARBA" id="ARBA00022730"/>
    </source>
</evidence>
<dbReference type="PROSITE" id="PS50936">
    <property type="entry name" value="ENGC_GTPASE"/>
    <property type="match status" value="1"/>
</dbReference>
<evidence type="ECO:0000259" key="12">
    <source>
        <dbReference type="PROSITE" id="PS50936"/>
    </source>
</evidence>
<feature type="binding site" evidence="10">
    <location>
        <begin position="202"/>
        <end position="210"/>
    </location>
    <ligand>
        <name>GTP</name>
        <dbReference type="ChEBI" id="CHEBI:37565"/>
    </ligand>
</feature>
<evidence type="ECO:0000256" key="9">
    <source>
        <dbReference type="ARBA" id="ARBA00023134"/>
    </source>
</evidence>
<gene>
    <name evidence="10" type="primary">rsgA</name>
    <name evidence="14" type="ORF">SAMN05421804_101804</name>
</gene>
<keyword evidence="4 10" id="KW-0699">rRNA-binding</keyword>
<dbReference type="GO" id="GO:0005525">
    <property type="term" value="F:GTP binding"/>
    <property type="evidence" value="ECO:0007669"/>
    <property type="project" value="UniProtKB-UniRule"/>
</dbReference>
<dbReference type="GO" id="GO:0003924">
    <property type="term" value="F:GTPase activity"/>
    <property type="evidence" value="ECO:0007669"/>
    <property type="project" value="UniProtKB-UniRule"/>
</dbReference>
<feature type="region of interest" description="Disordered" evidence="11">
    <location>
        <begin position="341"/>
        <end position="362"/>
    </location>
</feature>
<keyword evidence="6 10" id="KW-0378">Hydrolase</keyword>
<dbReference type="AlphaFoldDB" id="A0A1G8I8G7"/>
<feature type="domain" description="CP-type G" evidence="13">
    <location>
        <begin position="103"/>
        <end position="259"/>
    </location>
</feature>
<dbReference type="NCBIfam" id="TIGR00157">
    <property type="entry name" value="ribosome small subunit-dependent GTPase A"/>
    <property type="match status" value="1"/>
</dbReference>
<dbReference type="InterPro" id="IPR027417">
    <property type="entry name" value="P-loop_NTPase"/>
</dbReference>
<feature type="domain" description="EngC GTPase" evidence="12">
    <location>
        <begin position="111"/>
        <end position="257"/>
    </location>
</feature>
<evidence type="ECO:0000256" key="10">
    <source>
        <dbReference type="HAMAP-Rule" id="MF_01820"/>
    </source>
</evidence>
<dbReference type="HAMAP" id="MF_01820">
    <property type="entry name" value="GTPase_RsgA"/>
    <property type="match status" value="1"/>
</dbReference>
<comment type="subcellular location">
    <subcellularLocation>
        <location evidence="10">Cytoplasm</location>
    </subcellularLocation>
</comment>
<reference evidence="14 15" key="1">
    <citation type="submission" date="2016-10" db="EMBL/GenBank/DDBJ databases">
        <authorList>
            <person name="de Groot N.N."/>
        </authorList>
    </citation>
    <scope>NUCLEOTIDE SEQUENCE [LARGE SCALE GENOMIC DNA]</scope>
    <source>
        <strain evidence="14 15">CGMCC 1.5058</strain>
    </source>
</reference>
<dbReference type="Pfam" id="PF03193">
    <property type="entry name" value="RsgA_GTPase"/>
    <property type="match status" value="1"/>
</dbReference>
<protein>
    <recommendedName>
        <fullName evidence="10">Small ribosomal subunit biogenesis GTPase RsgA</fullName>
        <ecNumber evidence="10">3.6.1.-</ecNumber>
    </recommendedName>
</protein>
<name>A0A1G8I8G7_9CLOT</name>
<dbReference type="Gene3D" id="3.40.50.300">
    <property type="entry name" value="P-loop containing nucleotide triphosphate hydrolases"/>
    <property type="match status" value="1"/>
</dbReference>
<comment type="similarity">
    <text evidence="10">Belongs to the TRAFAC class YlqF/YawG GTPase family. RsgA subfamily.</text>
</comment>
<evidence type="ECO:0000256" key="7">
    <source>
        <dbReference type="ARBA" id="ARBA00022833"/>
    </source>
</evidence>
<dbReference type="PANTHER" id="PTHR32120:SF10">
    <property type="entry name" value="SMALL RIBOSOMAL SUBUNIT BIOGENESIS GTPASE RSGA"/>
    <property type="match status" value="1"/>
</dbReference>
<evidence type="ECO:0000313" key="15">
    <source>
        <dbReference type="Proteomes" id="UP000183255"/>
    </source>
</evidence>
<feature type="binding site" evidence="10">
    <location>
        <position position="293"/>
    </location>
    <ligand>
        <name>Zn(2+)</name>
        <dbReference type="ChEBI" id="CHEBI:29105"/>
    </ligand>
</feature>
<dbReference type="Proteomes" id="UP000183255">
    <property type="component" value="Unassembled WGS sequence"/>
</dbReference>
<organism evidence="14 15">
    <name type="scientific">Proteiniclasticum ruminis</name>
    <dbReference type="NCBI Taxonomy" id="398199"/>
    <lineage>
        <taxon>Bacteria</taxon>
        <taxon>Bacillati</taxon>
        <taxon>Bacillota</taxon>
        <taxon>Clostridia</taxon>
        <taxon>Eubacteriales</taxon>
        <taxon>Clostridiaceae</taxon>
        <taxon>Proteiniclasticum</taxon>
    </lineage>
</organism>
<feature type="binding site" evidence="10">
    <location>
        <position position="280"/>
    </location>
    <ligand>
        <name>Zn(2+)</name>
        <dbReference type="ChEBI" id="CHEBI:29105"/>
    </ligand>
</feature>
<proteinExistence type="inferred from homology"/>
<evidence type="ECO:0000256" key="1">
    <source>
        <dbReference type="ARBA" id="ARBA00022490"/>
    </source>
</evidence>
<evidence type="ECO:0000256" key="2">
    <source>
        <dbReference type="ARBA" id="ARBA00022517"/>
    </source>
</evidence>
<comment type="cofactor">
    <cofactor evidence="10">
        <name>Zn(2+)</name>
        <dbReference type="ChEBI" id="CHEBI:29105"/>
    </cofactor>
    <text evidence="10">Binds 1 zinc ion per subunit.</text>
</comment>
<keyword evidence="8 10" id="KW-0694">RNA-binding</keyword>
<dbReference type="GO" id="GO:0046872">
    <property type="term" value="F:metal ion binding"/>
    <property type="evidence" value="ECO:0007669"/>
    <property type="project" value="UniProtKB-KW"/>
</dbReference>
<feature type="binding site" evidence="10">
    <location>
        <position position="285"/>
    </location>
    <ligand>
        <name>Zn(2+)</name>
        <dbReference type="ChEBI" id="CHEBI:29105"/>
    </ligand>
</feature>
<sequence>MNQRNESLGFTEQVLAEASQFESYYVGRIISQKQKLYEIALLEGTIHGEVTGKMRYEAMDPADFPVVGDFVMVDRKEETHGYALIHEILTRKSLFVRKVAGKRRDAQAVAANVDTVFLCMALNENFNLRRLERYFTVALESGAVPVIVLTKGDLAENLSEKLSEVERITLGYEVIVTSSLTGEGVDKLRPYAEKGKTVAFLGSSGVGKSSLINSLLGSSVMETKATGYEDKGRHTTTHRELLLLEDGGALIDTPGMRELGILEADFSKSFEDIYALAESCRFRDCSHVSEPHCAVKKAVEEGVLPVERYENFLKLRQEVPSYEGLNSREIEKKKLDRMFGGKKEMKKTKDQVKKKNKYEFRD</sequence>
<dbReference type="GO" id="GO:0042274">
    <property type="term" value="P:ribosomal small subunit biogenesis"/>
    <property type="evidence" value="ECO:0007669"/>
    <property type="project" value="UniProtKB-UniRule"/>
</dbReference>
<dbReference type="GO" id="GO:0019843">
    <property type="term" value="F:rRNA binding"/>
    <property type="evidence" value="ECO:0007669"/>
    <property type="project" value="UniProtKB-KW"/>
</dbReference>
<dbReference type="Gene3D" id="1.10.40.50">
    <property type="entry name" value="Probable gtpase engc, domain 3"/>
    <property type="match status" value="1"/>
</dbReference>
<dbReference type="InterPro" id="IPR010914">
    <property type="entry name" value="RsgA_GTPase_dom"/>
</dbReference>
<keyword evidence="2 10" id="KW-0690">Ribosome biogenesis</keyword>
<keyword evidence="1 10" id="KW-0963">Cytoplasm</keyword>
<dbReference type="SUPFAM" id="SSF52540">
    <property type="entry name" value="P-loop containing nucleoside triphosphate hydrolases"/>
    <property type="match status" value="1"/>
</dbReference>
<evidence type="ECO:0000256" key="3">
    <source>
        <dbReference type="ARBA" id="ARBA00022723"/>
    </source>
</evidence>
<dbReference type="GO" id="GO:0005737">
    <property type="term" value="C:cytoplasm"/>
    <property type="evidence" value="ECO:0007669"/>
    <property type="project" value="UniProtKB-SubCell"/>
</dbReference>
<dbReference type="EC" id="3.6.1.-" evidence="10"/>
<comment type="function">
    <text evidence="10">One of several proteins that assist in the late maturation steps of the functional core of the 30S ribosomal subunit. Helps release RbfA from mature subunits. May play a role in the assembly of ribosomal proteins into the subunit. Circularly permuted GTPase that catalyzes slow GTP hydrolysis, GTPase activity is stimulated by the 30S ribosomal subunit.</text>
</comment>
<dbReference type="EMBL" id="FNDZ01000001">
    <property type="protein sequence ID" value="SDI15137.1"/>
    <property type="molecule type" value="Genomic_DNA"/>
</dbReference>
<dbReference type="CDD" id="cd01854">
    <property type="entry name" value="YjeQ_EngC"/>
    <property type="match status" value="1"/>
</dbReference>
<dbReference type="PROSITE" id="PS51721">
    <property type="entry name" value="G_CP"/>
    <property type="match status" value="1"/>
</dbReference>
<evidence type="ECO:0000259" key="13">
    <source>
        <dbReference type="PROSITE" id="PS51721"/>
    </source>
</evidence>
<dbReference type="RefSeq" id="WP_031574351.1">
    <property type="nucleotide sequence ID" value="NZ_FNDZ01000001.1"/>
</dbReference>
<evidence type="ECO:0000256" key="11">
    <source>
        <dbReference type="SAM" id="MobiDB-lite"/>
    </source>
</evidence>
<keyword evidence="9 10" id="KW-0342">GTP-binding</keyword>